<reference evidence="2" key="1">
    <citation type="submission" date="2022-07" db="EMBL/GenBank/DDBJ databases">
        <title>Phylogenomic reconstructions and comparative analyses of Kickxellomycotina fungi.</title>
        <authorList>
            <person name="Reynolds N.K."/>
            <person name="Stajich J.E."/>
            <person name="Barry K."/>
            <person name="Grigoriev I.V."/>
            <person name="Crous P."/>
            <person name="Smith M.E."/>
        </authorList>
    </citation>
    <scope>NUCLEOTIDE SEQUENCE</scope>
    <source>
        <strain evidence="2">NBRC 105413</strain>
    </source>
</reference>
<sequence>MQRGFLNKGKPGADGSDKVKVGEMDSKNIGRVASSSEDAAAAANKVVGFAMDSTRKRQAKSPLVDSHPQAQPEDVPPGMVMVDASQTISDLVSAHRVLRTRLDDTEKQLYKTQEALESLTGWVSEIACVLMDWELVSSPNKIKTEFFRTLLAQKKAKRRSRGSCKAKKAAKEQQPAPSPAPNAAQDPVLAGDGGMEMDAEVTADSTEQSSTEPPRPRLYSEAVATRNEGIAQPAEAVMQDPRPSNEASRNASIKQPEKFSSPFRLTEIRVCGLGYKRISALKKELCEQRFILSEVTKIKFVSKVETAFVVTHRYK</sequence>
<proteinExistence type="predicted"/>
<evidence type="ECO:0000313" key="3">
    <source>
        <dbReference type="Proteomes" id="UP001145021"/>
    </source>
</evidence>
<feature type="non-terminal residue" evidence="2">
    <location>
        <position position="315"/>
    </location>
</feature>
<evidence type="ECO:0000313" key="2">
    <source>
        <dbReference type="EMBL" id="KAJ1642927.1"/>
    </source>
</evidence>
<comment type="caution">
    <text evidence="2">The sequence shown here is derived from an EMBL/GenBank/DDBJ whole genome shotgun (WGS) entry which is preliminary data.</text>
</comment>
<name>A0A9W7XHJ9_9FUNG</name>
<feature type="region of interest" description="Disordered" evidence="1">
    <location>
        <begin position="232"/>
        <end position="255"/>
    </location>
</feature>
<dbReference type="AlphaFoldDB" id="A0A9W7XHJ9"/>
<feature type="compositionally biased region" description="Basic and acidic residues" evidence="1">
    <location>
        <begin position="15"/>
        <end position="24"/>
    </location>
</feature>
<dbReference type="Proteomes" id="UP001145021">
    <property type="component" value="Unassembled WGS sequence"/>
</dbReference>
<keyword evidence="3" id="KW-1185">Reference proteome</keyword>
<feature type="compositionally biased region" description="Basic residues" evidence="1">
    <location>
        <begin position="157"/>
        <end position="168"/>
    </location>
</feature>
<dbReference type="EMBL" id="JANBOH010000318">
    <property type="protein sequence ID" value="KAJ1642927.1"/>
    <property type="molecule type" value="Genomic_DNA"/>
</dbReference>
<gene>
    <name evidence="2" type="ORF">LPJ64_005257</name>
</gene>
<organism evidence="2 3">
    <name type="scientific">Coemansia asiatica</name>
    <dbReference type="NCBI Taxonomy" id="1052880"/>
    <lineage>
        <taxon>Eukaryota</taxon>
        <taxon>Fungi</taxon>
        <taxon>Fungi incertae sedis</taxon>
        <taxon>Zoopagomycota</taxon>
        <taxon>Kickxellomycotina</taxon>
        <taxon>Kickxellomycetes</taxon>
        <taxon>Kickxellales</taxon>
        <taxon>Kickxellaceae</taxon>
        <taxon>Coemansia</taxon>
    </lineage>
</organism>
<evidence type="ECO:0000256" key="1">
    <source>
        <dbReference type="SAM" id="MobiDB-lite"/>
    </source>
</evidence>
<accession>A0A9W7XHJ9</accession>
<protein>
    <submittedName>
        <fullName evidence="2">Uncharacterized protein</fullName>
    </submittedName>
</protein>
<feature type="region of interest" description="Disordered" evidence="1">
    <location>
        <begin position="57"/>
        <end position="76"/>
    </location>
</feature>
<feature type="region of interest" description="Disordered" evidence="1">
    <location>
        <begin position="1"/>
        <end position="24"/>
    </location>
</feature>
<feature type="region of interest" description="Disordered" evidence="1">
    <location>
        <begin position="157"/>
        <end position="193"/>
    </location>
</feature>